<gene>
    <name evidence="3" type="ORF">K466DRAFT_602902</name>
</gene>
<evidence type="ECO:0000313" key="4">
    <source>
        <dbReference type="Proteomes" id="UP000308197"/>
    </source>
</evidence>
<name>A0A5C3P1L8_9APHY</name>
<dbReference type="InParanoid" id="A0A5C3P1L8"/>
<dbReference type="SUPFAM" id="SSF69318">
    <property type="entry name" value="Integrin alpha N-terminal domain"/>
    <property type="match status" value="1"/>
</dbReference>
<dbReference type="InterPro" id="IPR035992">
    <property type="entry name" value="Ricin_B-like_lectins"/>
</dbReference>
<feature type="domain" description="Aldos-2-ulose dehydratase beta-propeller" evidence="2">
    <location>
        <begin position="113"/>
        <end position="297"/>
    </location>
</feature>
<dbReference type="Proteomes" id="UP000308197">
    <property type="component" value="Unassembled WGS sequence"/>
</dbReference>
<evidence type="ECO:0000313" key="3">
    <source>
        <dbReference type="EMBL" id="TFK83381.1"/>
    </source>
</evidence>
<dbReference type="InterPro" id="IPR028994">
    <property type="entry name" value="Integrin_alpha_N"/>
</dbReference>
<organism evidence="3 4">
    <name type="scientific">Polyporus arcularius HHB13444</name>
    <dbReference type="NCBI Taxonomy" id="1314778"/>
    <lineage>
        <taxon>Eukaryota</taxon>
        <taxon>Fungi</taxon>
        <taxon>Dikarya</taxon>
        <taxon>Basidiomycota</taxon>
        <taxon>Agaricomycotina</taxon>
        <taxon>Agaricomycetes</taxon>
        <taxon>Polyporales</taxon>
        <taxon>Polyporaceae</taxon>
        <taxon>Polyporus</taxon>
    </lineage>
</organism>
<dbReference type="Pfam" id="PF22301">
    <property type="entry name" value="AUDH_beta_propeller"/>
    <property type="match status" value="1"/>
</dbReference>
<feature type="domain" description="Aldos-2-ulose dehydratase/isomerase (AUDH) Cupin" evidence="1">
    <location>
        <begin position="428"/>
        <end position="728"/>
    </location>
</feature>
<proteinExistence type="predicted"/>
<protein>
    <submittedName>
        <fullName evidence="3">Uncharacterized protein</fullName>
    </submittedName>
</protein>
<dbReference type="PROSITE" id="PS50231">
    <property type="entry name" value="RICIN_B_LECTIN"/>
    <property type="match status" value="1"/>
</dbReference>
<dbReference type="Gene3D" id="2.60.120.990">
    <property type="match status" value="1"/>
</dbReference>
<dbReference type="SUPFAM" id="SSF50370">
    <property type="entry name" value="Ricin B-like lectins"/>
    <property type="match status" value="1"/>
</dbReference>
<dbReference type="InterPro" id="IPR054583">
    <property type="entry name" value="Beta-prop_AUDH"/>
</dbReference>
<evidence type="ECO:0000259" key="1">
    <source>
        <dbReference type="Pfam" id="PF18637"/>
    </source>
</evidence>
<dbReference type="AlphaFoldDB" id="A0A5C3P1L8"/>
<dbReference type="Gene3D" id="2.80.10.50">
    <property type="match status" value="1"/>
</dbReference>
<keyword evidence="4" id="KW-1185">Reference proteome</keyword>
<dbReference type="EMBL" id="ML211397">
    <property type="protein sequence ID" value="TFK83381.1"/>
    <property type="molecule type" value="Genomic_DNA"/>
</dbReference>
<dbReference type="Pfam" id="PF18637">
    <property type="entry name" value="AUDH_Cupin"/>
    <property type="match status" value="1"/>
</dbReference>
<sequence length="881" mass="97704">MLPFLKNQVESTRPDGYWLEAFPFHVEDTCAPNLVGHGLGTSTEMSKIEMFINPRRDDNKTTSVGHRDWPKTVIAELWFPVASSHADITGNKFNDLVVTDGYGPSLHDIWPGGGGVHWYENTGDPTKSNWVGRYIGRSPGMHRIRTGHFTTKDKVQVFAAPIVVKSDDFTTPAPMIVWTAPDDPRAADQHEGQGWEESVAFPDTFRLVHEITVVPGANDGLDQVLLAGREGVSVLWYDVKTEKWTYQNIGTGLPSQPGNPFWGSGSVDVARVHGDSAGYVASCEAFHGNHVSVYVKNKNAPHNQLRDVKWTRHVLEDFGPLSEAHTGSIHYVTCADVDNDGVEEILVALMGSDPPSWKRTGVWCYKPVDLHAGKFTKFKLSDDSAGRIAVMDLLCRGGKKLDFATISYSVPGYFESPNPAVNAYISLSITAQKLDAEVVFKVPRPTATHFADEVSFLDVAGRRMSLAVVPPNVKYAIEFGAGVKVIAGRLIWTDNHGKQQERTVAADPFSQVSTIVHSKDGHIRTRAEGALFVIFRKSNTSGKPPYSDMKQLVAHSIFPNHFPEDVRQLDFPWIKVEDRPWANGRFKNLEFYNLTGFHVRYNDDSDEHVCHIQGWTAGVGVSAGFHNHTDQSFCELHACIVNGTGHGGMAWATVSDDQFDPEHPDKDKYETLIVPDMAEHGPLWRTDRDGLAKLRKNDTIDYPWHAWIAGDGDPADQRFDVWFVFELPPLVARAKFAEEAQKFASGTYRIRHISSNYTLSVEGGDSTDNTPLLLDDANQKWDVSELAGTHFHILTNGTSGSAATVAWPLEDGQEVVGSRTPARLDVTSSWALKPVSHDAYEIRLIDTDLVLSVADADARGKRRVIVAKTSDSDGQRWVFEK</sequence>
<dbReference type="InterPro" id="IPR040887">
    <property type="entry name" value="AUDH_Cupin"/>
</dbReference>
<evidence type="ECO:0000259" key="2">
    <source>
        <dbReference type="Pfam" id="PF22301"/>
    </source>
</evidence>
<accession>A0A5C3P1L8</accession>
<reference evidence="3 4" key="1">
    <citation type="journal article" date="2019" name="Nat. Ecol. Evol.">
        <title>Megaphylogeny resolves global patterns of mushroom evolution.</title>
        <authorList>
            <person name="Varga T."/>
            <person name="Krizsan K."/>
            <person name="Foldi C."/>
            <person name="Dima B."/>
            <person name="Sanchez-Garcia M."/>
            <person name="Sanchez-Ramirez S."/>
            <person name="Szollosi G.J."/>
            <person name="Szarkandi J.G."/>
            <person name="Papp V."/>
            <person name="Albert L."/>
            <person name="Andreopoulos W."/>
            <person name="Angelini C."/>
            <person name="Antonin V."/>
            <person name="Barry K.W."/>
            <person name="Bougher N.L."/>
            <person name="Buchanan P."/>
            <person name="Buyck B."/>
            <person name="Bense V."/>
            <person name="Catcheside P."/>
            <person name="Chovatia M."/>
            <person name="Cooper J."/>
            <person name="Damon W."/>
            <person name="Desjardin D."/>
            <person name="Finy P."/>
            <person name="Geml J."/>
            <person name="Haridas S."/>
            <person name="Hughes K."/>
            <person name="Justo A."/>
            <person name="Karasinski D."/>
            <person name="Kautmanova I."/>
            <person name="Kiss B."/>
            <person name="Kocsube S."/>
            <person name="Kotiranta H."/>
            <person name="LaButti K.M."/>
            <person name="Lechner B.E."/>
            <person name="Liimatainen K."/>
            <person name="Lipzen A."/>
            <person name="Lukacs Z."/>
            <person name="Mihaltcheva S."/>
            <person name="Morgado L.N."/>
            <person name="Niskanen T."/>
            <person name="Noordeloos M.E."/>
            <person name="Ohm R.A."/>
            <person name="Ortiz-Santana B."/>
            <person name="Ovrebo C."/>
            <person name="Racz N."/>
            <person name="Riley R."/>
            <person name="Savchenko A."/>
            <person name="Shiryaev A."/>
            <person name="Soop K."/>
            <person name="Spirin V."/>
            <person name="Szebenyi C."/>
            <person name="Tomsovsky M."/>
            <person name="Tulloss R.E."/>
            <person name="Uehling J."/>
            <person name="Grigoriev I.V."/>
            <person name="Vagvolgyi C."/>
            <person name="Papp T."/>
            <person name="Martin F.M."/>
            <person name="Miettinen O."/>
            <person name="Hibbett D.S."/>
            <person name="Nagy L.G."/>
        </authorList>
    </citation>
    <scope>NUCLEOTIDE SEQUENCE [LARGE SCALE GENOMIC DNA]</scope>
    <source>
        <strain evidence="3 4">HHB13444</strain>
    </source>
</reference>